<feature type="domain" description="CAAX prenyl protease 2/Lysostaphin resistance protein A-like" evidence="2">
    <location>
        <begin position="114"/>
        <end position="204"/>
    </location>
</feature>
<dbReference type="PATRIC" id="fig|1184267.3.peg.2436"/>
<dbReference type="GO" id="GO:0004175">
    <property type="term" value="F:endopeptidase activity"/>
    <property type="evidence" value="ECO:0007669"/>
    <property type="project" value="UniProtKB-ARBA"/>
</dbReference>
<feature type="transmembrane region" description="Helical" evidence="1">
    <location>
        <begin position="135"/>
        <end position="157"/>
    </location>
</feature>
<gene>
    <name evidence="3" type="ORF">A11Q_2405</name>
</gene>
<dbReference type="KEGG" id="bex:A11Q_2405"/>
<keyword evidence="4" id="KW-1185">Reference proteome</keyword>
<feature type="transmembrane region" description="Helical" evidence="1">
    <location>
        <begin position="6"/>
        <end position="23"/>
    </location>
</feature>
<feature type="transmembrane region" description="Helical" evidence="1">
    <location>
        <begin position="192"/>
        <end position="211"/>
    </location>
</feature>
<keyword evidence="1" id="KW-0812">Transmembrane</keyword>
<feature type="transmembrane region" description="Helical" evidence="1">
    <location>
        <begin position="78"/>
        <end position="100"/>
    </location>
</feature>
<dbReference type="EMBL" id="CP003537">
    <property type="protein sequence ID" value="AGH96621.1"/>
    <property type="molecule type" value="Genomic_DNA"/>
</dbReference>
<dbReference type="InterPro" id="IPR003675">
    <property type="entry name" value="Rce1/LyrA-like_dom"/>
</dbReference>
<keyword evidence="1" id="KW-0472">Membrane</keyword>
<keyword evidence="1" id="KW-1133">Transmembrane helix</keyword>
<dbReference type="GO" id="GO:0080120">
    <property type="term" value="P:CAAX-box protein maturation"/>
    <property type="evidence" value="ECO:0007669"/>
    <property type="project" value="UniProtKB-ARBA"/>
</dbReference>
<feature type="transmembrane region" description="Helical" evidence="1">
    <location>
        <begin position="232"/>
        <end position="250"/>
    </location>
</feature>
<proteinExistence type="predicted"/>
<evidence type="ECO:0000313" key="4">
    <source>
        <dbReference type="Proteomes" id="UP000012040"/>
    </source>
</evidence>
<accession>M4VF03</accession>
<dbReference type="OrthoDB" id="5069423at2"/>
<name>M4VF03_9BACT</name>
<dbReference type="RefSeq" id="WP_015471111.1">
    <property type="nucleotide sequence ID" value="NC_020813.1"/>
</dbReference>
<evidence type="ECO:0000313" key="3">
    <source>
        <dbReference type="EMBL" id="AGH96621.1"/>
    </source>
</evidence>
<dbReference type="eggNOG" id="COG1266">
    <property type="taxonomic scope" value="Bacteria"/>
</dbReference>
<dbReference type="STRING" id="1184267.A11Q_2405"/>
<sequence length="251" mass="28384">MVVISILILGIWSVEFLVFRFVVSKSLFAAQLARLLAGFIIFNFCYYFGFIHSDFLNFGDLSAMASPVYWLGIGETETWKTVSVGFLFSISLVTFLSLYIPNKKLLKRPKWSFQWFFIILFLALINAAIEEILYRLIPLSVGNLSPATLALCSGIAFGLPHYFGHPSKWLGIILAGFLGWFLAKSVLETQGIFLAFLFHWVQDILIIGILSMSKKTSIYRDITEDKKVFIKGILPTTITLIVLSAFTYFAI</sequence>
<protein>
    <recommendedName>
        <fullName evidence="2">CAAX prenyl protease 2/Lysostaphin resistance protein A-like domain-containing protein</fullName>
    </recommendedName>
</protein>
<organism evidence="3 4">
    <name type="scientific">Pseudobdellovibrio exovorus JSS</name>
    <dbReference type="NCBI Taxonomy" id="1184267"/>
    <lineage>
        <taxon>Bacteria</taxon>
        <taxon>Pseudomonadati</taxon>
        <taxon>Bdellovibrionota</taxon>
        <taxon>Bdellovibrionia</taxon>
        <taxon>Bdellovibrionales</taxon>
        <taxon>Pseudobdellovibrionaceae</taxon>
        <taxon>Pseudobdellovibrio</taxon>
    </lineage>
</organism>
<feature type="transmembrane region" description="Helical" evidence="1">
    <location>
        <begin position="169"/>
        <end position="186"/>
    </location>
</feature>
<dbReference type="Proteomes" id="UP000012040">
    <property type="component" value="Chromosome"/>
</dbReference>
<dbReference type="Pfam" id="PF02517">
    <property type="entry name" value="Rce1-like"/>
    <property type="match status" value="1"/>
</dbReference>
<feature type="transmembrane region" description="Helical" evidence="1">
    <location>
        <begin position="35"/>
        <end position="58"/>
    </location>
</feature>
<evidence type="ECO:0000256" key="1">
    <source>
        <dbReference type="SAM" id="Phobius"/>
    </source>
</evidence>
<reference evidence="3 4" key="1">
    <citation type="journal article" date="2013" name="ISME J.">
        <title>By their genes ye shall know them: genomic signatures of predatory bacteria.</title>
        <authorList>
            <person name="Pasternak Z."/>
            <person name="Pietrokovski S."/>
            <person name="Rotem O."/>
            <person name="Gophna U."/>
            <person name="Lurie-Weinberger M.N."/>
            <person name="Jurkevitch E."/>
        </authorList>
    </citation>
    <scope>NUCLEOTIDE SEQUENCE [LARGE SCALE GENOMIC DNA]</scope>
    <source>
        <strain evidence="3 4">JSS</strain>
    </source>
</reference>
<dbReference type="AlphaFoldDB" id="M4VF03"/>
<evidence type="ECO:0000259" key="2">
    <source>
        <dbReference type="Pfam" id="PF02517"/>
    </source>
</evidence>
<feature type="transmembrane region" description="Helical" evidence="1">
    <location>
        <begin position="112"/>
        <end position="129"/>
    </location>
</feature>
<dbReference type="HOGENOM" id="CLU_1105431_0_0_7"/>